<feature type="binding site" evidence="8">
    <location>
        <position position="145"/>
    </location>
    <ligand>
        <name>ATP</name>
        <dbReference type="ChEBI" id="CHEBI:30616"/>
    </ligand>
</feature>
<keyword evidence="7 8" id="KW-0460">Magnesium</keyword>
<keyword evidence="10" id="KW-1185">Reference proteome</keyword>
<feature type="binding site" evidence="8">
    <location>
        <position position="203"/>
    </location>
    <ligand>
        <name>ATP</name>
        <dbReference type="ChEBI" id="CHEBI:30616"/>
    </ligand>
</feature>
<dbReference type="PANTHER" id="PTHR32057">
    <property type="entry name" value="PROTEIN ADENYLYLTRANSFERASE SELO, MITOCHONDRIAL"/>
    <property type="match status" value="1"/>
</dbReference>
<comment type="similarity">
    <text evidence="1 8">Belongs to the SELO family.</text>
</comment>
<dbReference type="AlphaFoldDB" id="A0A1M5Y0W3"/>
<evidence type="ECO:0000313" key="9">
    <source>
        <dbReference type="EMBL" id="SHI05697.1"/>
    </source>
</evidence>
<reference evidence="9 10" key="1">
    <citation type="submission" date="2016-11" db="EMBL/GenBank/DDBJ databases">
        <authorList>
            <person name="Jaros S."/>
            <person name="Januszkiewicz K."/>
            <person name="Wedrychowicz H."/>
        </authorList>
    </citation>
    <scope>NUCLEOTIDE SEQUENCE [LARGE SCALE GENOMIC DNA]</scope>
    <source>
        <strain evidence="9 10">DSM 9705</strain>
    </source>
</reference>
<keyword evidence="4 8" id="KW-0479">Metal-binding</keyword>
<comment type="catalytic activity">
    <reaction evidence="8">
        <text>L-histidyl-[protein] + UTP = N(tele)-(5'-uridylyl)-L-histidyl-[protein] + diphosphate</text>
        <dbReference type="Rhea" id="RHEA:83891"/>
        <dbReference type="Rhea" id="RHEA-COMP:9745"/>
        <dbReference type="Rhea" id="RHEA-COMP:20239"/>
        <dbReference type="ChEBI" id="CHEBI:29979"/>
        <dbReference type="ChEBI" id="CHEBI:33019"/>
        <dbReference type="ChEBI" id="CHEBI:46398"/>
        <dbReference type="ChEBI" id="CHEBI:233474"/>
    </reaction>
</comment>
<keyword evidence="2 8" id="KW-0808">Transferase</keyword>
<evidence type="ECO:0000256" key="1">
    <source>
        <dbReference type="ARBA" id="ARBA00009747"/>
    </source>
</evidence>
<dbReference type="PANTHER" id="PTHR32057:SF14">
    <property type="entry name" value="PROTEIN ADENYLYLTRANSFERASE SELO, MITOCHONDRIAL"/>
    <property type="match status" value="1"/>
</dbReference>
<dbReference type="EC" id="2.7.7.-" evidence="8"/>
<feature type="binding site" evidence="8">
    <location>
        <position position="291"/>
    </location>
    <ligand>
        <name>ATP</name>
        <dbReference type="ChEBI" id="CHEBI:30616"/>
    </ligand>
</feature>
<feature type="binding site" evidence="8">
    <location>
        <position position="112"/>
    </location>
    <ligand>
        <name>ATP</name>
        <dbReference type="ChEBI" id="CHEBI:30616"/>
    </ligand>
</feature>
<keyword evidence="3 8" id="KW-0548">Nucleotidyltransferase</keyword>
<dbReference type="GO" id="GO:0030145">
    <property type="term" value="F:manganese ion binding"/>
    <property type="evidence" value="ECO:0007669"/>
    <property type="project" value="UniProtKB-UniRule"/>
</dbReference>
<evidence type="ECO:0000256" key="8">
    <source>
        <dbReference type="HAMAP-Rule" id="MF_00692"/>
    </source>
</evidence>
<feature type="binding site" evidence="8">
    <location>
        <position position="113"/>
    </location>
    <ligand>
        <name>ATP</name>
        <dbReference type="ChEBI" id="CHEBI:30616"/>
    </ligand>
</feature>
<comment type="catalytic activity">
    <reaction evidence="8">
        <text>L-seryl-[protein] + ATP = 3-O-(5'-adenylyl)-L-seryl-[protein] + diphosphate</text>
        <dbReference type="Rhea" id="RHEA:58120"/>
        <dbReference type="Rhea" id="RHEA-COMP:9863"/>
        <dbReference type="Rhea" id="RHEA-COMP:15073"/>
        <dbReference type="ChEBI" id="CHEBI:29999"/>
        <dbReference type="ChEBI" id="CHEBI:30616"/>
        <dbReference type="ChEBI" id="CHEBI:33019"/>
        <dbReference type="ChEBI" id="CHEBI:142516"/>
        <dbReference type="EC" id="2.7.7.108"/>
    </reaction>
</comment>
<comment type="cofactor">
    <cofactor evidence="8">
        <name>Mg(2+)</name>
        <dbReference type="ChEBI" id="CHEBI:18420"/>
    </cofactor>
    <cofactor evidence="8">
        <name>Mn(2+)</name>
        <dbReference type="ChEBI" id="CHEBI:29035"/>
    </cofactor>
</comment>
<dbReference type="NCBIfam" id="NF000658">
    <property type="entry name" value="PRK00029.1"/>
    <property type="match status" value="1"/>
</dbReference>
<keyword evidence="6 8" id="KW-0067">ATP-binding</keyword>
<feature type="active site" description="Proton acceptor" evidence="8">
    <location>
        <position position="281"/>
    </location>
</feature>
<dbReference type="RefSeq" id="WP_073378121.1">
    <property type="nucleotide sequence ID" value="NZ_FQXS01000026.1"/>
</dbReference>
<organism evidence="9 10">
    <name type="scientific">Desulfofustis glycolicus DSM 9705</name>
    <dbReference type="NCBI Taxonomy" id="1121409"/>
    <lineage>
        <taxon>Bacteria</taxon>
        <taxon>Pseudomonadati</taxon>
        <taxon>Thermodesulfobacteriota</taxon>
        <taxon>Desulfobulbia</taxon>
        <taxon>Desulfobulbales</taxon>
        <taxon>Desulfocapsaceae</taxon>
        <taxon>Desulfofustis</taxon>
    </lineage>
</organism>
<keyword evidence="8" id="KW-0464">Manganese</keyword>
<name>A0A1M5Y0W3_9BACT</name>
<feature type="binding site" evidence="8">
    <location>
        <position position="282"/>
    </location>
    <ligand>
        <name>Mg(2+)</name>
        <dbReference type="ChEBI" id="CHEBI:18420"/>
    </ligand>
</feature>
<evidence type="ECO:0000256" key="4">
    <source>
        <dbReference type="ARBA" id="ARBA00022723"/>
    </source>
</evidence>
<evidence type="ECO:0000256" key="7">
    <source>
        <dbReference type="ARBA" id="ARBA00022842"/>
    </source>
</evidence>
<protein>
    <recommendedName>
        <fullName evidence="8">Protein nucleotidyltransferase YdiU</fullName>
        <ecNumber evidence="8">2.7.7.-</ecNumber>
    </recommendedName>
    <alternativeName>
        <fullName evidence="8">Protein adenylyltransferase YdiU</fullName>
        <ecNumber evidence="8">2.7.7.108</ecNumber>
    </alternativeName>
    <alternativeName>
        <fullName evidence="8">Protein uridylyltransferase YdiU</fullName>
        <ecNumber evidence="8">2.7.7.-</ecNumber>
    </alternativeName>
</protein>
<dbReference type="HAMAP" id="MF_00692">
    <property type="entry name" value="SelO"/>
    <property type="match status" value="1"/>
</dbReference>
<dbReference type="OrthoDB" id="9776281at2"/>
<dbReference type="GO" id="GO:0005524">
    <property type="term" value="F:ATP binding"/>
    <property type="evidence" value="ECO:0007669"/>
    <property type="project" value="UniProtKB-UniRule"/>
</dbReference>
<feature type="binding site" evidence="8">
    <location>
        <position position="210"/>
    </location>
    <ligand>
        <name>ATP</name>
        <dbReference type="ChEBI" id="CHEBI:30616"/>
    </ligand>
</feature>
<comment type="catalytic activity">
    <reaction evidence="8">
        <text>L-seryl-[protein] + UTP = O-(5'-uridylyl)-L-seryl-[protein] + diphosphate</text>
        <dbReference type="Rhea" id="RHEA:64604"/>
        <dbReference type="Rhea" id="RHEA-COMP:9863"/>
        <dbReference type="Rhea" id="RHEA-COMP:16635"/>
        <dbReference type="ChEBI" id="CHEBI:29999"/>
        <dbReference type="ChEBI" id="CHEBI:33019"/>
        <dbReference type="ChEBI" id="CHEBI:46398"/>
        <dbReference type="ChEBI" id="CHEBI:156051"/>
    </reaction>
</comment>
<accession>A0A1M5Y0W3</accession>
<evidence type="ECO:0000256" key="3">
    <source>
        <dbReference type="ARBA" id="ARBA00022695"/>
    </source>
</evidence>
<comment type="catalytic activity">
    <reaction evidence="8">
        <text>L-tyrosyl-[protein] + ATP = O-(5'-adenylyl)-L-tyrosyl-[protein] + diphosphate</text>
        <dbReference type="Rhea" id="RHEA:54288"/>
        <dbReference type="Rhea" id="RHEA-COMP:10136"/>
        <dbReference type="Rhea" id="RHEA-COMP:13846"/>
        <dbReference type="ChEBI" id="CHEBI:30616"/>
        <dbReference type="ChEBI" id="CHEBI:33019"/>
        <dbReference type="ChEBI" id="CHEBI:46858"/>
        <dbReference type="ChEBI" id="CHEBI:83624"/>
        <dbReference type="EC" id="2.7.7.108"/>
    </reaction>
</comment>
<comment type="function">
    <text evidence="8">Nucleotidyltransferase involved in the post-translational modification of proteins. It can catalyze the addition of adenosine monophosphate (AMP) or uridine monophosphate (UMP) to a protein, resulting in modifications known as AMPylation and UMPylation.</text>
</comment>
<keyword evidence="5 8" id="KW-0547">Nucleotide-binding</keyword>
<dbReference type="STRING" id="1121409.SAMN02745124_03537"/>
<dbReference type="EC" id="2.7.7.108" evidence="8"/>
<evidence type="ECO:0000256" key="2">
    <source>
        <dbReference type="ARBA" id="ARBA00022679"/>
    </source>
</evidence>
<proteinExistence type="inferred from homology"/>
<gene>
    <name evidence="8" type="primary">ydiU</name>
    <name evidence="8" type="synonym">selO</name>
    <name evidence="9" type="ORF">SAMN02745124_03537</name>
</gene>
<dbReference type="Proteomes" id="UP000184139">
    <property type="component" value="Unassembled WGS sequence"/>
</dbReference>
<evidence type="ECO:0000256" key="5">
    <source>
        <dbReference type="ARBA" id="ARBA00022741"/>
    </source>
</evidence>
<evidence type="ECO:0000313" key="10">
    <source>
        <dbReference type="Proteomes" id="UP000184139"/>
    </source>
</evidence>
<sequence length="534" mass="60209">MSSVVTADPLETLTFDNRFVNTLPADPEHRNNRREVRNACYSLVEPTPVAKPHVLSYSPEASALLDLTEEQCRTPSFAEILAGNRLLPGMQPFAMRYGGHQFGSWAGQLGDGRAINLGEIVNRRGRRWTLQLKGAGPTPYSRRADGLAVLRSSLREFICSEAMHHLGIPTTRALSLVTTGEQVLRDMFYDGHPCHEPGAVVCRLAPSFLRFGNFEIHTATGEIELLRQLVDYSLVTDFADLSAKPGPDGYLAWFSEICRRTGELVVHWMRVGFVHGVLNTDNMSILGLTIDYGPYGWLEDYDPSWTPNTTDAQGRRYCYGNQPQIALWNLVQLANAIYPLIEESEPLQAALDVYRKTFQRGWRQALADKLGLTGREDGDDSLMQRTLELLAEQHLDMTIFFRRLADLPADPSIPIDFPSFFADAYYQNATGEPGQAPLNDWLSAYRTRIGTANGDDQQHRRTMMNRVNPKYVFRNYLAQLAIEQAEQGDASLIEELLEVLRRPYDEQPGKEKFAQRRPEWARNRAGCSMLSCSS</sequence>
<feature type="binding site" evidence="8">
    <location>
        <position position="146"/>
    </location>
    <ligand>
        <name>ATP</name>
        <dbReference type="ChEBI" id="CHEBI:30616"/>
    </ligand>
</feature>
<dbReference type="GO" id="GO:0000287">
    <property type="term" value="F:magnesium ion binding"/>
    <property type="evidence" value="ECO:0007669"/>
    <property type="project" value="UniProtKB-UniRule"/>
</dbReference>
<feature type="binding site" evidence="8">
    <location>
        <position position="110"/>
    </location>
    <ligand>
        <name>ATP</name>
        <dbReference type="ChEBI" id="CHEBI:30616"/>
    </ligand>
</feature>
<evidence type="ECO:0000256" key="6">
    <source>
        <dbReference type="ARBA" id="ARBA00022840"/>
    </source>
</evidence>
<feature type="binding site" evidence="8">
    <location>
        <position position="133"/>
    </location>
    <ligand>
        <name>ATP</name>
        <dbReference type="ChEBI" id="CHEBI:30616"/>
    </ligand>
</feature>
<dbReference type="GO" id="GO:0070733">
    <property type="term" value="F:AMPylase activity"/>
    <property type="evidence" value="ECO:0007669"/>
    <property type="project" value="UniProtKB-EC"/>
</dbReference>
<dbReference type="EMBL" id="FQXS01000026">
    <property type="protein sequence ID" value="SHI05697.1"/>
    <property type="molecule type" value="Genomic_DNA"/>
</dbReference>
<comment type="catalytic activity">
    <reaction evidence="8">
        <text>L-tyrosyl-[protein] + UTP = O-(5'-uridylyl)-L-tyrosyl-[protein] + diphosphate</text>
        <dbReference type="Rhea" id="RHEA:83887"/>
        <dbReference type="Rhea" id="RHEA-COMP:10136"/>
        <dbReference type="Rhea" id="RHEA-COMP:20238"/>
        <dbReference type="ChEBI" id="CHEBI:33019"/>
        <dbReference type="ChEBI" id="CHEBI:46398"/>
        <dbReference type="ChEBI" id="CHEBI:46858"/>
        <dbReference type="ChEBI" id="CHEBI:90602"/>
    </reaction>
</comment>
<dbReference type="InterPro" id="IPR003846">
    <property type="entry name" value="SelO"/>
</dbReference>
<comment type="catalytic activity">
    <reaction evidence="8">
        <text>L-threonyl-[protein] + ATP = 3-O-(5'-adenylyl)-L-threonyl-[protein] + diphosphate</text>
        <dbReference type="Rhea" id="RHEA:54292"/>
        <dbReference type="Rhea" id="RHEA-COMP:11060"/>
        <dbReference type="Rhea" id="RHEA-COMP:13847"/>
        <dbReference type="ChEBI" id="CHEBI:30013"/>
        <dbReference type="ChEBI" id="CHEBI:30616"/>
        <dbReference type="ChEBI" id="CHEBI:33019"/>
        <dbReference type="ChEBI" id="CHEBI:138113"/>
        <dbReference type="EC" id="2.7.7.108"/>
    </reaction>
</comment>
<dbReference type="Pfam" id="PF02696">
    <property type="entry name" value="SelO"/>
    <property type="match status" value="1"/>
</dbReference>
<feature type="binding site" evidence="8">
    <location>
        <position position="291"/>
    </location>
    <ligand>
        <name>Mg(2+)</name>
        <dbReference type="ChEBI" id="CHEBI:18420"/>
    </ligand>
</feature>